<proteinExistence type="predicted"/>
<keyword evidence="1" id="KW-0378">Hydrolase</keyword>
<dbReference type="PANTHER" id="PTHR36837">
    <property type="entry name" value="POLY(3-HYDROXYALKANOATE) POLYMERASE SUBUNIT PHAC"/>
    <property type="match status" value="1"/>
</dbReference>
<keyword evidence="2" id="KW-1185">Reference proteome</keyword>
<dbReference type="PANTHER" id="PTHR36837:SF2">
    <property type="entry name" value="POLY(3-HYDROXYALKANOATE) POLYMERASE SUBUNIT PHAC"/>
    <property type="match status" value="1"/>
</dbReference>
<dbReference type="InterPro" id="IPR051321">
    <property type="entry name" value="PHA/PHB_synthase"/>
</dbReference>
<reference evidence="1 2" key="1">
    <citation type="submission" date="2018-09" db="EMBL/GenBank/DDBJ databases">
        <authorList>
            <person name="Zhu H."/>
        </authorList>
    </citation>
    <scope>NUCLEOTIDE SEQUENCE [LARGE SCALE GENOMIC DNA]</scope>
    <source>
        <strain evidence="1 2">K2R01-6</strain>
    </source>
</reference>
<protein>
    <submittedName>
        <fullName evidence="1">Alpha/beta hydrolase</fullName>
    </submittedName>
</protein>
<dbReference type="OrthoDB" id="9767934at2"/>
<dbReference type="EMBL" id="QYUM01000004">
    <property type="protein sequence ID" value="RJF85549.1"/>
    <property type="molecule type" value="Genomic_DNA"/>
</dbReference>
<dbReference type="AlphaFoldDB" id="A0A418W6C0"/>
<comment type="caution">
    <text evidence="1">The sequence shown here is derived from an EMBL/GenBank/DDBJ whole genome shotgun (WGS) entry which is preliminary data.</text>
</comment>
<dbReference type="Gene3D" id="3.40.50.1820">
    <property type="entry name" value="alpha/beta hydrolase"/>
    <property type="match status" value="1"/>
</dbReference>
<dbReference type="GO" id="GO:0016787">
    <property type="term" value="F:hydrolase activity"/>
    <property type="evidence" value="ECO:0007669"/>
    <property type="project" value="UniProtKB-KW"/>
</dbReference>
<dbReference type="Proteomes" id="UP000286100">
    <property type="component" value="Unassembled WGS sequence"/>
</dbReference>
<dbReference type="InterPro" id="IPR029058">
    <property type="entry name" value="AB_hydrolase_fold"/>
</dbReference>
<accession>A0A418W6C0</accession>
<name>A0A418W6C0_9SPHN</name>
<evidence type="ECO:0000313" key="1">
    <source>
        <dbReference type="EMBL" id="RJF85549.1"/>
    </source>
</evidence>
<gene>
    <name evidence="1" type="ORF">D3876_16625</name>
</gene>
<evidence type="ECO:0000313" key="2">
    <source>
        <dbReference type="Proteomes" id="UP000286100"/>
    </source>
</evidence>
<organism evidence="1 2">
    <name type="scientific">Sphingomonas cavernae</name>
    <dbReference type="NCBI Taxonomy" id="2320861"/>
    <lineage>
        <taxon>Bacteria</taxon>
        <taxon>Pseudomonadati</taxon>
        <taxon>Pseudomonadota</taxon>
        <taxon>Alphaproteobacteria</taxon>
        <taxon>Sphingomonadales</taxon>
        <taxon>Sphingomonadaceae</taxon>
        <taxon>Sphingomonas</taxon>
    </lineage>
</organism>
<dbReference type="RefSeq" id="WP_119764408.1">
    <property type="nucleotide sequence ID" value="NZ_QYUM01000004.1"/>
</dbReference>
<dbReference type="SUPFAM" id="SSF53474">
    <property type="entry name" value="alpha/beta-Hydrolases"/>
    <property type="match status" value="1"/>
</dbReference>
<sequence length="354" mass="38042">MTDTAPFDAAPQHGPRPLPLFLDLLHSETAASPERMTMALAGLRAYQDAARQARPAPMPVLASAGRACLRDYGGDGRPVIFVPSLINPPFILDLTETNSMLRWMRNQGVRPLLLDWGEPLDEERDLDIAGHIERFLLPLIDAVGERPALAGYCLGGTMAIAAAALRPVTGLALIAAPWNFNGFPSAARADMLALWATARPGCEAIGYLPMEVLQTAFWRLDPARTIAKYEAFAALDSASDAAGNFVALEDWANGGAPLTFGAGREAFEAFFGSDTPGQGAWLVGGKQILPETITCPVLDIVSLRDKIVPAATATGLADRIELDAGHVGMVIGRSAQQTLWQPLARWLSQLQHEW</sequence>